<dbReference type="PANTHER" id="PTHR10177">
    <property type="entry name" value="CYCLINS"/>
    <property type="match status" value="1"/>
</dbReference>
<dbReference type="CDD" id="cd20543">
    <property type="entry name" value="CYCLIN_AtCycD-like_rpt1"/>
    <property type="match status" value="1"/>
</dbReference>
<dbReference type="InterPro" id="IPR039361">
    <property type="entry name" value="Cyclin"/>
</dbReference>
<name>A0A5P1EW99_ASPOF</name>
<dbReference type="AlphaFoldDB" id="A0A5P1EW99"/>
<evidence type="ECO:0000259" key="6">
    <source>
        <dbReference type="SMART" id="SM00385"/>
    </source>
</evidence>
<dbReference type="OMA" id="HLDLYHE"/>
<dbReference type="GO" id="GO:0051301">
    <property type="term" value="P:cell division"/>
    <property type="evidence" value="ECO:0007669"/>
    <property type="project" value="UniProtKB-KW"/>
</dbReference>
<dbReference type="SMART" id="SM00385">
    <property type="entry name" value="CYCLIN"/>
    <property type="match status" value="1"/>
</dbReference>
<evidence type="ECO:0000256" key="3">
    <source>
        <dbReference type="ARBA" id="ARBA00023127"/>
    </source>
</evidence>
<evidence type="ECO:0000313" key="7">
    <source>
        <dbReference type="EMBL" id="ONK70316.1"/>
    </source>
</evidence>
<keyword evidence="4" id="KW-0131">Cell cycle</keyword>
<dbReference type="Pfam" id="PF00134">
    <property type="entry name" value="Cyclin_N"/>
    <property type="match status" value="1"/>
</dbReference>
<protein>
    <recommendedName>
        <fullName evidence="6">Cyclin-like domain-containing protein</fullName>
    </recommendedName>
</protein>
<evidence type="ECO:0000256" key="5">
    <source>
        <dbReference type="RuleBase" id="RU000383"/>
    </source>
</evidence>
<evidence type="ECO:0000256" key="2">
    <source>
        <dbReference type="ARBA" id="ARBA00022618"/>
    </source>
</evidence>
<dbReference type="InterPro" id="IPR036915">
    <property type="entry name" value="Cyclin-like_sf"/>
</dbReference>
<keyword evidence="3 5" id="KW-0195">Cyclin</keyword>
<dbReference type="Pfam" id="PF02984">
    <property type="entry name" value="Cyclin_C"/>
    <property type="match status" value="1"/>
</dbReference>
<dbReference type="SUPFAM" id="SSF47954">
    <property type="entry name" value="Cyclin-like"/>
    <property type="match status" value="1"/>
</dbReference>
<dbReference type="Gramene" id="ONK70316">
    <property type="protein sequence ID" value="ONK70316"/>
    <property type="gene ID" value="A4U43_C05F32470"/>
</dbReference>
<keyword evidence="8" id="KW-1185">Reference proteome</keyword>
<comment type="similarity">
    <text evidence="1">Belongs to the cyclin family. Cyclin D subfamily.</text>
</comment>
<dbReference type="EMBL" id="CM007385">
    <property type="protein sequence ID" value="ONK70316.1"/>
    <property type="molecule type" value="Genomic_DNA"/>
</dbReference>
<organism evidence="7 8">
    <name type="scientific">Asparagus officinalis</name>
    <name type="common">Garden asparagus</name>
    <dbReference type="NCBI Taxonomy" id="4686"/>
    <lineage>
        <taxon>Eukaryota</taxon>
        <taxon>Viridiplantae</taxon>
        <taxon>Streptophyta</taxon>
        <taxon>Embryophyta</taxon>
        <taxon>Tracheophyta</taxon>
        <taxon>Spermatophyta</taxon>
        <taxon>Magnoliopsida</taxon>
        <taxon>Liliopsida</taxon>
        <taxon>Asparagales</taxon>
        <taxon>Asparagaceae</taxon>
        <taxon>Asparagoideae</taxon>
        <taxon>Asparagus</taxon>
    </lineage>
</organism>
<accession>A0A5P1EW99</accession>
<dbReference type="Gene3D" id="1.10.472.10">
    <property type="entry name" value="Cyclin-like"/>
    <property type="match status" value="2"/>
</dbReference>
<reference evidence="8" key="1">
    <citation type="journal article" date="2017" name="Nat. Commun.">
        <title>The asparagus genome sheds light on the origin and evolution of a young Y chromosome.</title>
        <authorList>
            <person name="Harkess A."/>
            <person name="Zhou J."/>
            <person name="Xu C."/>
            <person name="Bowers J.E."/>
            <person name="Van der Hulst R."/>
            <person name="Ayyampalayam S."/>
            <person name="Mercati F."/>
            <person name="Riccardi P."/>
            <person name="McKain M.R."/>
            <person name="Kakrana A."/>
            <person name="Tang H."/>
            <person name="Ray J."/>
            <person name="Groenendijk J."/>
            <person name="Arikit S."/>
            <person name="Mathioni S.M."/>
            <person name="Nakano M."/>
            <person name="Shan H."/>
            <person name="Telgmann-Rauber A."/>
            <person name="Kanno A."/>
            <person name="Yue Z."/>
            <person name="Chen H."/>
            <person name="Li W."/>
            <person name="Chen Y."/>
            <person name="Xu X."/>
            <person name="Zhang Y."/>
            <person name="Luo S."/>
            <person name="Chen H."/>
            <person name="Gao J."/>
            <person name="Mao Z."/>
            <person name="Pires J.C."/>
            <person name="Luo M."/>
            <person name="Kudrna D."/>
            <person name="Wing R.A."/>
            <person name="Meyers B.C."/>
            <person name="Yi K."/>
            <person name="Kong H."/>
            <person name="Lavrijsen P."/>
            <person name="Sunseri F."/>
            <person name="Falavigna A."/>
            <person name="Ye Y."/>
            <person name="Leebens-Mack J.H."/>
            <person name="Chen G."/>
        </authorList>
    </citation>
    <scope>NUCLEOTIDE SEQUENCE [LARGE SCALE GENOMIC DNA]</scope>
    <source>
        <strain evidence="8">cv. DH0086</strain>
    </source>
</reference>
<keyword evidence="2" id="KW-0132">Cell division</keyword>
<sequence>MVALFDPLFCPEDPFLEEEVFEPNNGEKIHLFEPNSEFLASLISSEQRTHNFTLSDDPYLLSARGEAVQWIKTASARFGFNALTVILAVNYLDRCFLCSAGLRLQQDKPWMKQLSAVACLSLAAKVEETRVPFLLDLQIPPAEEVITGFVFESKTVRRMELLVLSTLGWRMNPVTALSFIQCMLPNLKKTCGYNAVGILRSCELVLLSVLSDWRWVQFPPSVWAAASMMQALGLHLDSVQHIMDLLQVSKERVEECHKLIVELVEVGKKRKSCYLDPPSPNEVIGSCFSYESSSSLDSWPISPEHKKPNCSII</sequence>
<dbReference type="OrthoDB" id="5590282at2759"/>
<gene>
    <name evidence="7" type="ORF">A4U43_C05F32470</name>
</gene>
<proteinExistence type="inferred from homology"/>
<dbReference type="Proteomes" id="UP000243459">
    <property type="component" value="Chromosome 5"/>
</dbReference>
<feature type="domain" description="Cyclin-like" evidence="6">
    <location>
        <begin position="69"/>
        <end position="165"/>
    </location>
</feature>
<evidence type="ECO:0000313" key="8">
    <source>
        <dbReference type="Proteomes" id="UP000243459"/>
    </source>
</evidence>
<dbReference type="InterPro" id="IPR004367">
    <property type="entry name" value="Cyclin_C-dom"/>
</dbReference>
<evidence type="ECO:0000256" key="4">
    <source>
        <dbReference type="ARBA" id="ARBA00023306"/>
    </source>
</evidence>
<dbReference type="InterPro" id="IPR013763">
    <property type="entry name" value="Cyclin-like_dom"/>
</dbReference>
<dbReference type="FunFam" id="1.10.472.10:FF:000060">
    <property type="entry name" value="D6-type cyclin"/>
    <property type="match status" value="1"/>
</dbReference>
<evidence type="ECO:0000256" key="1">
    <source>
        <dbReference type="ARBA" id="ARBA00009065"/>
    </source>
</evidence>
<dbReference type="InterPro" id="IPR006671">
    <property type="entry name" value="Cyclin_N"/>
</dbReference>